<sequence>MLRGDVGAEEARRTRPQGRVDVLAVPRAEHDDARSGGDEVNESGELVVAAPDRAVEDDDVRFVIIQERKEFVGIARLAEDLTAGEPPDDSGERRTHEPRPAGEQDRAHGHLLMVILLRSETCNFLFNYMLAREVDTNMLDTSSI</sequence>
<evidence type="ECO:0000313" key="3">
    <source>
        <dbReference type="Proteomes" id="UP001501759"/>
    </source>
</evidence>
<feature type="compositionally biased region" description="Basic and acidic residues" evidence="1">
    <location>
        <begin position="90"/>
        <end position="105"/>
    </location>
</feature>
<evidence type="ECO:0000313" key="2">
    <source>
        <dbReference type="EMBL" id="GAA5020222.1"/>
    </source>
</evidence>
<name>A0ABP9J5N4_9ACTN</name>
<proteinExistence type="predicted"/>
<comment type="caution">
    <text evidence="2">The sequence shown here is derived from an EMBL/GenBank/DDBJ whole genome shotgun (WGS) entry which is preliminary data.</text>
</comment>
<accession>A0ABP9J5N4</accession>
<dbReference type="Proteomes" id="UP001501759">
    <property type="component" value="Unassembled WGS sequence"/>
</dbReference>
<feature type="region of interest" description="Disordered" evidence="1">
    <location>
        <begin position="78"/>
        <end position="105"/>
    </location>
</feature>
<feature type="region of interest" description="Disordered" evidence="1">
    <location>
        <begin position="1"/>
        <end position="44"/>
    </location>
</feature>
<reference evidence="3" key="1">
    <citation type="journal article" date="2019" name="Int. J. Syst. Evol. Microbiol.">
        <title>The Global Catalogue of Microorganisms (GCM) 10K type strain sequencing project: providing services to taxonomists for standard genome sequencing and annotation.</title>
        <authorList>
            <consortium name="The Broad Institute Genomics Platform"/>
            <consortium name="The Broad Institute Genome Sequencing Center for Infectious Disease"/>
            <person name="Wu L."/>
            <person name="Ma J."/>
        </authorList>
    </citation>
    <scope>NUCLEOTIDE SEQUENCE [LARGE SCALE GENOMIC DNA]</scope>
    <source>
        <strain evidence="3">JCM 18409</strain>
    </source>
</reference>
<dbReference type="EMBL" id="BAABKB010000021">
    <property type="protein sequence ID" value="GAA5020222.1"/>
    <property type="molecule type" value="Genomic_DNA"/>
</dbReference>
<protein>
    <submittedName>
        <fullName evidence="2">Uncharacterized protein</fullName>
    </submittedName>
</protein>
<feature type="compositionally biased region" description="Basic and acidic residues" evidence="1">
    <location>
        <begin position="27"/>
        <end position="37"/>
    </location>
</feature>
<keyword evidence="3" id="KW-1185">Reference proteome</keyword>
<gene>
    <name evidence="2" type="ORF">GCM10023335_49700</name>
</gene>
<organism evidence="2 3">
    <name type="scientific">Streptomyces siamensis</name>
    <dbReference type="NCBI Taxonomy" id="1274986"/>
    <lineage>
        <taxon>Bacteria</taxon>
        <taxon>Bacillati</taxon>
        <taxon>Actinomycetota</taxon>
        <taxon>Actinomycetes</taxon>
        <taxon>Kitasatosporales</taxon>
        <taxon>Streptomycetaceae</taxon>
        <taxon>Streptomyces</taxon>
    </lineage>
</organism>
<evidence type="ECO:0000256" key="1">
    <source>
        <dbReference type="SAM" id="MobiDB-lite"/>
    </source>
</evidence>